<dbReference type="InterPro" id="IPR032710">
    <property type="entry name" value="NTF2-like_dom_sf"/>
</dbReference>
<reference evidence="1 2" key="1">
    <citation type="submission" date="2018-08" db="EMBL/GenBank/DDBJ databases">
        <title>The multiple taxonomic identification of Sphingomonas gilva.</title>
        <authorList>
            <person name="Zhu D."/>
            <person name="Zheng S."/>
        </authorList>
    </citation>
    <scope>NUCLEOTIDE SEQUENCE [LARGE SCALE GENOMIC DNA]</scope>
    <source>
        <strain evidence="1 2">ZDH117</strain>
    </source>
</reference>
<dbReference type="Proteomes" id="UP000266693">
    <property type="component" value="Unassembled WGS sequence"/>
</dbReference>
<dbReference type="OrthoDB" id="7201546at2"/>
<dbReference type="Gene3D" id="3.10.450.50">
    <property type="match status" value="1"/>
</dbReference>
<gene>
    <name evidence="1" type="ORF">D1610_13470</name>
</gene>
<keyword evidence="2" id="KW-1185">Reference proteome</keyword>
<evidence type="ECO:0000313" key="2">
    <source>
        <dbReference type="Proteomes" id="UP000266693"/>
    </source>
</evidence>
<protein>
    <recommendedName>
        <fullName evidence="3">DUF4440 domain-containing protein</fullName>
    </recommendedName>
</protein>
<evidence type="ECO:0008006" key="3">
    <source>
        <dbReference type="Google" id="ProtNLM"/>
    </source>
</evidence>
<organism evidence="1 2">
    <name type="scientific">Sphingomonas gilva</name>
    <dbReference type="NCBI Taxonomy" id="2305907"/>
    <lineage>
        <taxon>Bacteria</taxon>
        <taxon>Pseudomonadati</taxon>
        <taxon>Pseudomonadota</taxon>
        <taxon>Alphaproteobacteria</taxon>
        <taxon>Sphingomonadales</taxon>
        <taxon>Sphingomonadaceae</taxon>
        <taxon>Sphingomonas</taxon>
    </lineage>
</organism>
<sequence>MLAALLLAQAAPQSAVDAERAFAADARDDGQWTAFRRWATDDAIMFFPEPDKVQERLRDAPDPPRAVAWQPARSFVSCDGTVAVNTGPWRRPDGSQGYFTTVWKKQADGGWKWVVDHGDGLKTPRADDGGVRERRADCATPAPGLGRAPCPREWRCGHGQSSDDTLSWGWSVRADGSRDFDAMLWNGERYEQVVHDQVAAPKP</sequence>
<proteinExistence type="predicted"/>
<name>A0A396S0K9_9SPHN</name>
<dbReference type="AlphaFoldDB" id="A0A396S0K9"/>
<dbReference type="SUPFAM" id="SSF54427">
    <property type="entry name" value="NTF2-like"/>
    <property type="match status" value="1"/>
</dbReference>
<evidence type="ECO:0000313" key="1">
    <source>
        <dbReference type="EMBL" id="RHW16885.1"/>
    </source>
</evidence>
<comment type="caution">
    <text evidence="1">The sequence shown here is derived from an EMBL/GenBank/DDBJ whole genome shotgun (WGS) entry which is preliminary data.</text>
</comment>
<dbReference type="EMBL" id="QWLV01000007">
    <property type="protein sequence ID" value="RHW16885.1"/>
    <property type="molecule type" value="Genomic_DNA"/>
</dbReference>
<accession>A0A396S0K9</accession>